<dbReference type="Pfam" id="PF00563">
    <property type="entry name" value="EAL"/>
    <property type="match status" value="1"/>
</dbReference>
<keyword evidence="1" id="KW-0472">Membrane</keyword>
<dbReference type="InterPro" id="IPR000160">
    <property type="entry name" value="GGDEF_dom"/>
</dbReference>
<dbReference type="PANTHER" id="PTHR33121:SF70">
    <property type="entry name" value="SIGNALING PROTEIN YKOW"/>
    <property type="match status" value="1"/>
</dbReference>
<dbReference type="SMART" id="SM00052">
    <property type="entry name" value="EAL"/>
    <property type="match status" value="1"/>
</dbReference>
<dbReference type="EMBL" id="BOMH01000059">
    <property type="protein sequence ID" value="GID69341.1"/>
    <property type="molecule type" value="Genomic_DNA"/>
</dbReference>
<evidence type="ECO:0000259" key="2">
    <source>
        <dbReference type="PROSITE" id="PS50883"/>
    </source>
</evidence>
<keyword evidence="5" id="KW-1185">Reference proteome</keyword>
<evidence type="ECO:0000259" key="3">
    <source>
        <dbReference type="PROSITE" id="PS50887"/>
    </source>
</evidence>
<evidence type="ECO:0000256" key="1">
    <source>
        <dbReference type="SAM" id="Phobius"/>
    </source>
</evidence>
<dbReference type="Pfam" id="PF00990">
    <property type="entry name" value="GGDEF"/>
    <property type="match status" value="1"/>
</dbReference>
<dbReference type="CDD" id="cd01949">
    <property type="entry name" value="GGDEF"/>
    <property type="match status" value="1"/>
</dbReference>
<dbReference type="InterPro" id="IPR001633">
    <property type="entry name" value="EAL_dom"/>
</dbReference>
<gene>
    <name evidence="4" type="ORF">Acy02nite_72220</name>
</gene>
<dbReference type="PROSITE" id="PS50883">
    <property type="entry name" value="EAL"/>
    <property type="match status" value="1"/>
</dbReference>
<evidence type="ECO:0000313" key="4">
    <source>
        <dbReference type="EMBL" id="GID69341.1"/>
    </source>
</evidence>
<dbReference type="GO" id="GO:0071111">
    <property type="term" value="F:cyclic-guanylate-specific phosphodiesterase activity"/>
    <property type="evidence" value="ECO:0007669"/>
    <property type="project" value="InterPro"/>
</dbReference>
<proteinExistence type="predicted"/>
<reference evidence="4" key="1">
    <citation type="submission" date="2021-01" db="EMBL/GenBank/DDBJ databases">
        <title>Whole genome shotgun sequence of Actinoplanes cyaneus NBRC 14990.</title>
        <authorList>
            <person name="Komaki H."/>
            <person name="Tamura T."/>
        </authorList>
    </citation>
    <scope>NUCLEOTIDE SEQUENCE</scope>
    <source>
        <strain evidence="4">NBRC 14990</strain>
    </source>
</reference>
<dbReference type="NCBIfam" id="TIGR00254">
    <property type="entry name" value="GGDEF"/>
    <property type="match status" value="1"/>
</dbReference>
<dbReference type="PROSITE" id="PS50887">
    <property type="entry name" value="GGDEF"/>
    <property type="match status" value="1"/>
</dbReference>
<dbReference type="RefSeq" id="WP_203751580.1">
    <property type="nucleotide sequence ID" value="NZ_BAAAUC010000010.1"/>
</dbReference>
<feature type="domain" description="GGDEF" evidence="3">
    <location>
        <begin position="354"/>
        <end position="486"/>
    </location>
</feature>
<comment type="caution">
    <text evidence="4">The sequence shown here is derived from an EMBL/GenBank/DDBJ whole genome shotgun (WGS) entry which is preliminary data.</text>
</comment>
<keyword evidence="1" id="KW-1133">Transmembrane helix</keyword>
<dbReference type="InterPro" id="IPR050706">
    <property type="entry name" value="Cyclic-di-GMP_PDE-like"/>
</dbReference>
<feature type="transmembrane region" description="Helical" evidence="1">
    <location>
        <begin position="295"/>
        <end position="318"/>
    </location>
</feature>
<protein>
    <submittedName>
        <fullName evidence="4">Uncharacterized protein</fullName>
    </submittedName>
</protein>
<keyword evidence="1" id="KW-0812">Transmembrane</keyword>
<accession>A0A919IQV7</accession>
<dbReference type="PANTHER" id="PTHR33121">
    <property type="entry name" value="CYCLIC DI-GMP PHOSPHODIESTERASE PDEF"/>
    <property type="match status" value="1"/>
</dbReference>
<evidence type="ECO:0000313" key="5">
    <source>
        <dbReference type="Proteomes" id="UP000619479"/>
    </source>
</evidence>
<sequence>MIGWSAVIRHARAAAFLTGLLVLVFSVFSSALVGRDKQVAQQDHALGLTLGQQVAAVKNYFEQSRAIAEVLADSPVFIDFFQAPGTTEEKIVEGGPVLERVDDALAYLEQLYPSRIGEACFVDSSGRQIARIVNGIPAKTAELRNYENKTQYFTPTLNLGPERVYQAQAYTSPDTQHAVISNSIVISASGHTGIVHFEMALDALRMPATTSGRAASIIDAGTGRVMVDSRAATTTSGTGDRMFDPIVTDGGLTGTTTLGDRRVAYQRLPATLNNANDWYVAVSAPVYGGGWTRGFSVASLALLLGALLTILISGLSFFSHSRSVRRAATHDALTGLPNRALFTERTQAALRGGRPAAALIVNLRGFRNVNDVLGHKHGDQLLNQVAQRLVKAAPADATVARVGGADDFAVLLPGADLAEARAAAEALLAVLHRTFMIDEFHVDVEANAGMALAPEHGADAETLLRHADSALHLAKEQGSAVQQYDPASDGNTASRLELLGDLRRAIGTDDQLSLHYQPKVSLATGRVTGAEALIRWQHPVRGKVFPDVFIPMAESTSLIHPLTSHVLELAVAQAKSWADRGTPIPVAVNLSTRCLLDPGFAAQVFGLLYRTGLPAHLLKLEITESVAMADPEKALTVLRALHDGGISLSIDDFGTGHSSMTYLQHLPVDELKIDKSFVQAMATSHGDEVLVRTAITLAHNLGLSVVAEGVEDDAAVVALRVLGCDVAQGYHYARPMPAADFDQWFADYTARLAVTVA</sequence>
<dbReference type="AlphaFoldDB" id="A0A919IQV7"/>
<dbReference type="InterPro" id="IPR035919">
    <property type="entry name" value="EAL_sf"/>
</dbReference>
<dbReference type="Proteomes" id="UP000619479">
    <property type="component" value="Unassembled WGS sequence"/>
</dbReference>
<dbReference type="SMART" id="SM00267">
    <property type="entry name" value="GGDEF"/>
    <property type="match status" value="1"/>
</dbReference>
<dbReference type="CDD" id="cd01948">
    <property type="entry name" value="EAL"/>
    <property type="match status" value="1"/>
</dbReference>
<feature type="domain" description="EAL" evidence="2">
    <location>
        <begin position="495"/>
        <end position="749"/>
    </location>
</feature>
<dbReference type="InterPro" id="IPR043128">
    <property type="entry name" value="Rev_trsase/Diguanyl_cyclase"/>
</dbReference>
<dbReference type="InterPro" id="IPR029787">
    <property type="entry name" value="Nucleotide_cyclase"/>
</dbReference>
<name>A0A919IQV7_9ACTN</name>
<dbReference type="SUPFAM" id="SSF141868">
    <property type="entry name" value="EAL domain-like"/>
    <property type="match status" value="1"/>
</dbReference>
<dbReference type="Gene3D" id="3.30.70.270">
    <property type="match status" value="1"/>
</dbReference>
<organism evidence="4 5">
    <name type="scientific">Actinoplanes cyaneus</name>
    <dbReference type="NCBI Taxonomy" id="52696"/>
    <lineage>
        <taxon>Bacteria</taxon>
        <taxon>Bacillati</taxon>
        <taxon>Actinomycetota</taxon>
        <taxon>Actinomycetes</taxon>
        <taxon>Micromonosporales</taxon>
        <taxon>Micromonosporaceae</taxon>
        <taxon>Actinoplanes</taxon>
    </lineage>
</organism>
<dbReference type="SUPFAM" id="SSF55073">
    <property type="entry name" value="Nucleotide cyclase"/>
    <property type="match status" value="1"/>
</dbReference>
<dbReference type="Gene3D" id="3.20.20.450">
    <property type="entry name" value="EAL domain"/>
    <property type="match status" value="1"/>
</dbReference>